<comment type="subcellular location">
    <subcellularLocation>
        <location evidence="1">Membrane</location>
        <topology evidence="1">Multi-pass membrane protein</topology>
    </subcellularLocation>
</comment>
<name>A0A399IV47_9CLOT</name>
<evidence type="ECO:0000256" key="4">
    <source>
        <dbReference type="ARBA" id="ARBA00023136"/>
    </source>
</evidence>
<organism evidence="7 8">
    <name type="scientific">Clostridium chromiireducens</name>
    <dbReference type="NCBI Taxonomy" id="225345"/>
    <lineage>
        <taxon>Bacteria</taxon>
        <taxon>Bacillati</taxon>
        <taxon>Bacillota</taxon>
        <taxon>Clostridia</taxon>
        <taxon>Eubacteriales</taxon>
        <taxon>Clostridiaceae</taxon>
        <taxon>Clostridium</taxon>
    </lineage>
</organism>
<comment type="caution">
    <text evidence="7">The sequence shown here is derived from an EMBL/GenBank/DDBJ whole genome shotgun (WGS) entry which is preliminary data.</text>
</comment>
<evidence type="ECO:0000256" key="5">
    <source>
        <dbReference type="SAM" id="Phobius"/>
    </source>
</evidence>
<dbReference type="GO" id="GO:0000271">
    <property type="term" value="P:polysaccharide biosynthetic process"/>
    <property type="evidence" value="ECO:0007669"/>
    <property type="project" value="InterPro"/>
</dbReference>
<evidence type="ECO:0000259" key="6">
    <source>
        <dbReference type="Pfam" id="PF04138"/>
    </source>
</evidence>
<protein>
    <recommendedName>
        <fullName evidence="6">GtrA/DPMS transmembrane domain-containing protein</fullName>
    </recommendedName>
</protein>
<keyword evidence="3 5" id="KW-1133">Transmembrane helix</keyword>
<feature type="transmembrane region" description="Helical" evidence="5">
    <location>
        <begin position="116"/>
        <end position="137"/>
    </location>
</feature>
<sequence>MRKLLMQISKFLIISGTGWLIDFLIYLLLAIKLNFYVGYSNFISGIPALTFVFMVSTRKIFECNTDGLSLKRKYIIYFLYQMILIIIISLFGQILYSIISISSFNKIVIIKEYSKIITKLIITPITMVLNFCVMKILSEKY</sequence>
<reference evidence="7 8" key="1">
    <citation type="submission" date="2018-08" db="EMBL/GenBank/DDBJ databases">
        <title>Genome of Clostridium chromiireducens C1, DSM12136.</title>
        <authorList>
            <person name="Xing M."/>
            <person name="Wei Y."/>
            <person name="Ang E.L."/>
            <person name="Zhao H."/>
            <person name="Zhang Y."/>
        </authorList>
    </citation>
    <scope>NUCLEOTIDE SEQUENCE [LARGE SCALE GENOMIC DNA]</scope>
    <source>
        <strain evidence="7 8">C1</strain>
    </source>
</reference>
<dbReference type="InterPro" id="IPR007267">
    <property type="entry name" value="GtrA_DPMS_TM"/>
</dbReference>
<accession>A0A399IV47</accession>
<gene>
    <name evidence="7" type="ORF">D2A34_01730</name>
</gene>
<keyword evidence="4 5" id="KW-0472">Membrane</keyword>
<feature type="transmembrane region" description="Helical" evidence="5">
    <location>
        <begin position="12"/>
        <end position="31"/>
    </location>
</feature>
<evidence type="ECO:0000313" key="7">
    <source>
        <dbReference type="EMBL" id="RII36810.1"/>
    </source>
</evidence>
<evidence type="ECO:0000256" key="1">
    <source>
        <dbReference type="ARBA" id="ARBA00004141"/>
    </source>
</evidence>
<dbReference type="Proteomes" id="UP000265930">
    <property type="component" value="Unassembled WGS sequence"/>
</dbReference>
<keyword evidence="2 5" id="KW-0812">Transmembrane</keyword>
<dbReference type="AlphaFoldDB" id="A0A399IV47"/>
<feature type="domain" description="GtrA/DPMS transmembrane" evidence="6">
    <location>
        <begin position="10"/>
        <end position="136"/>
    </location>
</feature>
<evidence type="ECO:0000256" key="3">
    <source>
        <dbReference type="ARBA" id="ARBA00022989"/>
    </source>
</evidence>
<feature type="transmembrane region" description="Helical" evidence="5">
    <location>
        <begin position="75"/>
        <end position="96"/>
    </location>
</feature>
<dbReference type="GO" id="GO:0016020">
    <property type="term" value="C:membrane"/>
    <property type="evidence" value="ECO:0007669"/>
    <property type="project" value="UniProtKB-SubCell"/>
</dbReference>
<dbReference type="EMBL" id="QXDJ01000001">
    <property type="protein sequence ID" value="RII36810.1"/>
    <property type="molecule type" value="Genomic_DNA"/>
</dbReference>
<evidence type="ECO:0000313" key="8">
    <source>
        <dbReference type="Proteomes" id="UP000265930"/>
    </source>
</evidence>
<evidence type="ECO:0000256" key="2">
    <source>
        <dbReference type="ARBA" id="ARBA00022692"/>
    </source>
</evidence>
<proteinExistence type="predicted"/>
<feature type="transmembrane region" description="Helical" evidence="5">
    <location>
        <begin position="37"/>
        <end position="55"/>
    </location>
</feature>
<dbReference type="Pfam" id="PF04138">
    <property type="entry name" value="GtrA_DPMS_TM"/>
    <property type="match status" value="1"/>
</dbReference>